<keyword evidence="5" id="KW-0539">Nucleus</keyword>
<proteinExistence type="predicted"/>
<dbReference type="Gene3D" id="3.40.220.10">
    <property type="entry name" value="Leucine Aminopeptidase, subunit E, domain 1"/>
    <property type="match status" value="2"/>
</dbReference>
<evidence type="ECO:0000313" key="7">
    <source>
        <dbReference type="Proteomes" id="UP001318040"/>
    </source>
</evidence>
<evidence type="ECO:0000256" key="5">
    <source>
        <dbReference type="ARBA" id="ARBA00023242"/>
    </source>
</evidence>
<evidence type="ECO:0000313" key="9">
    <source>
        <dbReference type="RefSeq" id="XP_032806209.1"/>
    </source>
</evidence>
<dbReference type="KEGG" id="pmrn:116940463"/>
<evidence type="ECO:0000256" key="3">
    <source>
        <dbReference type="ARBA" id="ARBA00022679"/>
    </source>
</evidence>
<dbReference type="GO" id="GO:0044389">
    <property type="term" value="F:ubiquitin-like protein ligase binding"/>
    <property type="evidence" value="ECO:0007669"/>
    <property type="project" value="TreeGrafter"/>
</dbReference>
<feature type="domain" description="Macro" evidence="6">
    <location>
        <begin position="677"/>
        <end position="859"/>
    </location>
</feature>
<sequence length="878" mass="98181">MARRCHLYEELDIHDIDLHLEVPIYELLQEQLNAKFAGRVEFVMNHKTSKLRMKGSEDYIGNATQYIASSNEHIVKSRCKVNHFLEEFLQSTDLAQFSQKHLKENGIRAVCANDGNGVYVWSLKDHLEKADATLKEALKAWSFPLTEEHARIASGEDWSRFFKQLEHKFSVSPMSSCKFTFEKNSDESFPFIYIAGNTTAVYEAERELANFFKQHTNGETNTLKDKSPSVQVNNHLGLNDGAEFNQLQSGAMDNSSLHNNYFPLYATVNKLKVLKDGAELIDFQGGSVDDGRLNGNDYPLYATVNKRKELKDGEEFGELQVNKHQGPKDGARFKELGNGYVEIGTLNLNEDLLYAQVNTHSGQNDDKQFRELQSDPVKPHTIKYEPLYECISFSGKDEHEASKESEELSDLQIDALLSHMNPILKNSLLVTHKLPGGRFLHLHVGDMLTFPVDAMVNAANENLDHMGGLAKALSDAAGPSLQRESNGHVKRHGKVSFGAVVITGPGRLPCKKVFHVVGPKWTIRENSANNGQLGISRLNMAIVSALKAADEEGFNSISLPAISSGIYGFPVPLCAKTIYTAILVYCGKTKNFPHTLNNIHVIDLGDEFVMEMLNLTQEDNDDVILAHGLSDHLGTKHGDSKTQEHRGFIDSGLPQNQGFVNDEEKHRSWVAPNTCENEENTFMTSEGIKVTIATGNLEDQKTDVIVNTVSPKMDLSMGRVSSALARKGGPDLQAAVNKKKILLLQNHFETEPTGDLSCKRVYHVILQLAYRENCPELRKTVIGCLKRAHKANMRSISFPVMGSGKQGYRLEEVAKCMLHAAISFSEQHKFSTLQLIQIVTLSTDSAVVPMFQKEIFFLKNSSQRSPHQARHWKLFPFL</sequence>
<dbReference type="RefSeq" id="XP_032806207.1">
    <property type="nucleotide sequence ID" value="XM_032950316.1"/>
</dbReference>
<dbReference type="Pfam" id="PF01661">
    <property type="entry name" value="Macro"/>
    <property type="match status" value="2"/>
</dbReference>
<dbReference type="CDD" id="cd02907">
    <property type="entry name" value="Macro_Af1521_BAL-like"/>
    <property type="match status" value="1"/>
</dbReference>
<dbReference type="GO" id="GO:0005737">
    <property type="term" value="C:cytoplasm"/>
    <property type="evidence" value="ECO:0007669"/>
    <property type="project" value="TreeGrafter"/>
</dbReference>
<name>A0AAJ7WQH0_PETMA</name>
<dbReference type="InterPro" id="IPR043472">
    <property type="entry name" value="Macro_dom-like"/>
</dbReference>
<dbReference type="RefSeq" id="XP_032806209.1">
    <property type="nucleotide sequence ID" value="XM_032950318.1"/>
</dbReference>
<dbReference type="AlphaFoldDB" id="A0AAJ7WQH0"/>
<dbReference type="SMART" id="SM00506">
    <property type="entry name" value="A1pp"/>
    <property type="match status" value="2"/>
</dbReference>
<reference evidence="8 9" key="1">
    <citation type="submission" date="2025-04" db="UniProtKB">
        <authorList>
            <consortium name="RefSeq"/>
        </authorList>
    </citation>
    <scope>IDENTIFICATION</scope>
    <source>
        <tissue evidence="8 9">Sperm</tissue>
    </source>
</reference>
<dbReference type="GO" id="GO:1990404">
    <property type="term" value="F:NAD+-protein mono-ADP-ribosyltransferase activity"/>
    <property type="evidence" value="ECO:0007669"/>
    <property type="project" value="TreeGrafter"/>
</dbReference>
<feature type="domain" description="Macro" evidence="6">
    <location>
        <begin position="427"/>
        <end position="633"/>
    </location>
</feature>
<keyword evidence="3" id="KW-0808">Transferase</keyword>
<dbReference type="GO" id="GO:0005634">
    <property type="term" value="C:nucleus"/>
    <property type="evidence" value="ECO:0007669"/>
    <property type="project" value="UniProtKB-SubCell"/>
</dbReference>
<evidence type="ECO:0000256" key="1">
    <source>
        <dbReference type="ARBA" id="ARBA00004123"/>
    </source>
</evidence>
<dbReference type="GO" id="GO:0070212">
    <property type="term" value="P:protein poly-ADP-ribosylation"/>
    <property type="evidence" value="ECO:0007669"/>
    <property type="project" value="TreeGrafter"/>
</dbReference>
<dbReference type="RefSeq" id="XP_032806210.1">
    <property type="nucleotide sequence ID" value="XM_032950319.1"/>
</dbReference>
<evidence type="ECO:0000256" key="2">
    <source>
        <dbReference type="ARBA" id="ARBA00022676"/>
    </source>
</evidence>
<accession>A0AAJ7WQH0</accession>
<dbReference type="PROSITE" id="PS51154">
    <property type="entry name" value="MACRO"/>
    <property type="match status" value="2"/>
</dbReference>
<dbReference type="PANTHER" id="PTHR14453:SF70">
    <property type="entry name" value="PROTEIN MONO-ADP-RIBOSYLTRANSFERASE PARP9"/>
    <property type="match status" value="1"/>
</dbReference>
<dbReference type="PANTHER" id="PTHR14453">
    <property type="entry name" value="PARP/ZINC FINGER CCCH TYPE DOMAIN CONTAINING PROTEIN"/>
    <property type="match status" value="1"/>
</dbReference>
<gene>
    <name evidence="8 9 10" type="primary">LOC116940463</name>
</gene>
<dbReference type="GO" id="GO:0003714">
    <property type="term" value="F:transcription corepressor activity"/>
    <property type="evidence" value="ECO:0007669"/>
    <property type="project" value="TreeGrafter"/>
</dbReference>
<comment type="subcellular location">
    <subcellularLocation>
        <location evidence="1">Nucleus</location>
    </subcellularLocation>
</comment>
<dbReference type="InterPro" id="IPR002589">
    <property type="entry name" value="Macro_dom"/>
</dbReference>
<dbReference type="GO" id="GO:0010629">
    <property type="term" value="P:negative regulation of gene expression"/>
    <property type="evidence" value="ECO:0007669"/>
    <property type="project" value="TreeGrafter"/>
</dbReference>
<dbReference type="GO" id="GO:0060335">
    <property type="term" value="P:positive regulation of type II interferon-mediated signaling pathway"/>
    <property type="evidence" value="ECO:0007669"/>
    <property type="project" value="TreeGrafter"/>
</dbReference>
<keyword evidence="2" id="KW-0328">Glycosyltransferase</keyword>
<evidence type="ECO:0000313" key="10">
    <source>
        <dbReference type="RefSeq" id="XP_032806210.1"/>
    </source>
</evidence>
<protein>
    <submittedName>
        <fullName evidence="8 9">Uncharacterized protein LOC116940463 isoform X1</fullName>
    </submittedName>
</protein>
<keyword evidence="7" id="KW-1185">Reference proteome</keyword>
<dbReference type="SUPFAM" id="SSF52949">
    <property type="entry name" value="Macro domain-like"/>
    <property type="match status" value="2"/>
</dbReference>
<organism evidence="7 10">
    <name type="scientific">Petromyzon marinus</name>
    <name type="common">Sea lamprey</name>
    <dbReference type="NCBI Taxonomy" id="7757"/>
    <lineage>
        <taxon>Eukaryota</taxon>
        <taxon>Metazoa</taxon>
        <taxon>Chordata</taxon>
        <taxon>Craniata</taxon>
        <taxon>Vertebrata</taxon>
        <taxon>Cyclostomata</taxon>
        <taxon>Hyperoartia</taxon>
        <taxon>Petromyzontiformes</taxon>
        <taxon>Petromyzontidae</taxon>
        <taxon>Petromyzon</taxon>
    </lineage>
</organism>
<dbReference type="GO" id="GO:0003950">
    <property type="term" value="F:NAD+ poly-ADP-ribosyltransferase activity"/>
    <property type="evidence" value="ECO:0007669"/>
    <property type="project" value="TreeGrafter"/>
</dbReference>
<evidence type="ECO:0000256" key="4">
    <source>
        <dbReference type="ARBA" id="ARBA00023027"/>
    </source>
</evidence>
<dbReference type="Proteomes" id="UP001318040">
    <property type="component" value="Chromosome 9"/>
</dbReference>
<evidence type="ECO:0000313" key="8">
    <source>
        <dbReference type="RefSeq" id="XP_032806207.1"/>
    </source>
</evidence>
<dbReference type="InterPro" id="IPR052056">
    <property type="entry name" value="Mono-ARTD/PARP"/>
</dbReference>
<evidence type="ECO:0000259" key="6">
    <source>
        <dbReference type="PROSITE" id="PS51154"/>
    </source>
</evidence>
<keyword evidence="4" id="KW-0520">NAD</keyword>